<name>A0A167Z3K5_9HYPO</name>
<feature type="transmembrane region" description="Helical" evidence="2">
    <location>
        <begin position="58"/>
        <end position="82"/>
    </location>
</feature>
<evidence type="ECO:0000256" key="2">
    <source>
        <dbReference type="SAM" id="Phobius"/>
    </source>
</evidence>
<gene>
    <name evidence="3" type="ORF">AAL_06326</name>
</gene>
<keyword evidence="2" id="KW-0812">Transmembrane</keyword>
<evidence type="ECO:0000313" key="4">
    <source>
        <dbReference type="Proteomes" id="UP000078544"/>
    </source>
</evidence>
<reference evidence="3 4" key="1">
    <citation type="journal article" date="2016" name="Genome Biol. Evol.">
        <title>Divergent and convergent evolution of fungal pathogenicity.</title>
        <authorList>
            <person name="Shang Y."/>
            <person name="Xiao G."/>
            <person name="Zheng P."/>
            <person name="Cen K."/>
            <person name="Zhan S."/>
            <person name="Wang C."/>
        </authorList>
    </citation>
    <scope>NUCLEOTIDE SEQUENCE [LARGE SCALE GENOMIC DNA]</scope>
    <source>
        <strain evidence="3 4">RCEF 2490</strain>
    </source>
</reference>
<dbReference type="EMBL" id="AZGY01000016">
    <property type="protein sequence ID" value="KZZ92116.1"/>
    <property type="molecule type" value="Genomic_DNA"/>
</dbReference>
<keyword evidence="2" id="KW-1133">Transmembrane helix</keyword>
<evidence type="ECO:0000256" key="1">
    <source>
        <dbReference type="SAM" id="MobiDB-lite"/>
    </source>
</evidence>
<protein>
    <submittedName>
        <fullName evidence="3">Uncharacterized protein</fullName>
    </submittedName>
</protein>
<accession>A0A167Z3K5</accession>
<dbReference type="Proteomes" id="UP000078544">
    <property type="component" value="Unassembled WGS sequence"/>
</dbReference>
<feature type="region of interest" description="Disordered" evidence="1">
    <location>
        <begin position="92"/>
        <end position="151"/>
    </location>
</feature>
<comment type="caution">
    <text evidence="3">The sequence shown here is derived from an EMBL/GenBank/DDBJ whole genome shotgun (WGS) entry which is preliminary data.</text>
</comment>
<keyword evidence="2" id="KW-0472">Membrane</keyword>
<feature type="region of interest" description="Disordered" evidence="1">
    <location>
        <begin position="1"/>
        <end position="31"/>
    </location>
</feature>
<dbReference type="AlphaFoldDB" id="A0A167Z3K5"/>
<sequence>MPSRLPTTTTTSLSASSTTSDSPTSGSAPTTVTAAASTLTLALITPAPSDNHTDPTKIGLGIGLGLGVLSAVGLLAVLIFLLTRHKRLERGRNATAVSSAAPSDGGSYTPPQPASELAADNPSNSPNAGKQAPEYHAISPLKTPQTTRQMATDLCEDPHVCEASA</sequence>
<keyword evidence="4" id="KW-1185">Reference proteome</keyword>
<evidence type="ECO:0000313" key="3">
    <source>
        <dbReference type="EMBL" id="KZZ92116.1"/>
    </source>
</evidence>
<organism evidence="3 4">
    <name type="scientific">Moelleriella libera RCEF 2490</name>
    <dbReference type="NCBI Taxonomy" id="1081109"/>
    <lineage>
        <taxon>Eukaryota</taxon>
        <taxon>Fungi</taxon>
        <taxon>Dikarya</taxon>
        <taxon>Ascomycota</taxon>
        <taxon>Pezizomycotina</taxon>
        <taxon>Sordariomycetes</taxon>
        <taxon>Hypocreomycetidae</taxon>
        <taxon>Hypocreales</taxon>
        <taxon>Clavicipitaceae</taxon>
        <taxon>Moelleriella</taxon>
    </lineage>
</organism>
<proteinExistence type="predicted"/>